<protein>
    <submittedName>
        <fullName evidence="2">Uncharacterized protein</fullName>
    </submittedName>
</protein>
<dbReference type="Proteomes" id="UP001229952">
    <property type="component" value="Chromosome"/>
</dbReference>
<reference evidence="2 3" key="1">
    <citation type="submission" date="2023-03" db="EMBL/GenBank/DDBJ databases">
        <title>Isolation and description of six Streptomyces strains from soil environments, able to metabolize different microbial glucans.</title>
        <authorList>
            <person name="Widen T."/>
            <person name="Larsbrink J."/>
        </authorList>
    </citation>
    <scope>NUCLEOTIDE SEQUENCE [LARGE SCALE GENOMIC DNA]</scope>
    <source>
        <strain evidence="2 3">Mut2</strain>
    </source>
</reference>
<feature type="compositionally biased region" description="Polar residues" evidence="1">
    <location>
        <begin position="57"/>
        <end position="68"/>
    </location>
</feature>
<keyword evidence="3" id="KW-1185">Reference proteome</keyword>
<feature type="region of interest" description="Disordered" evidence="1">
    <location>
        <begin position="44"/>
        <end position="70"/>
    </location>
</feature>
<gene>
    <name evidence="2" type="ORF">P8A22_10240</name>
</gene>
<dbReference type="EMBL" id="CP120992">
    <property type="protein sequence ID" value="WLQ40346.1"/>
    <property type="molecule type" value="Genomic_DNA"/>
</dbReference>
<dbReference type="RefSeq" id="WP_306086763.1">
    <property type="nucleotide sequence ID" value="NZ_CP120992.1"/>
</dbReference>
<evidence type="ECO:0000313" key="3">
    <source>
        <dbReference type="Proteomes" id="UP001229952"/>
    </source>
</evidence>
<name>A0ABY9I1E5_9ACTN</name>
<evidence type="ECO:0000313" key="2">
    <source>
        <dbReference type="EMBL" id="WLQ40346.1"/>
    </source>
</evidence>
<evidence type="ECO:0000256" key="1">
    <source>
        <dbReference type="SAM" id="MobiDB-lite"/>
    </source>
</evidence>
<proteinExistence type="predicted"/>
<organism evidence="2 3">
    <name type="scientific">Streptomyces laculatispora</name>
    <dbReference type="NCBI Taxonomy" id="887464"/>
    <lineage>
        <taxon>Bacteria</taxon>
        <taxon>Bacillati</taxon>
        <taxon>Actinomycetota</taxon>
        <taxon>Actinomycetes</taxon>
        <taxon>Kitasatosporales</taxon>
        <taxon>Streptomycetaceae</taxon>
        <taxon>Streptomyces</taxon>
    </lineage>
</organism>
<sequence length="81" mass="8498">MTPVPRSRAYAGLLAVGLLDAGAWDVDTVAACIASSRGAVGHWSDQAIPGPRRGVTRTLSGPGSTMTDRTPACLRHWMNHA</sequence>
<accession>A0ABY9I1E5</accession>